<dbReference type="OrthoDB" id="5294347at2"/>
<evidence type="ECO:0000313" key="2">
    <source>
        <dbReference type="EMBL" id="SFF48069.1"/>
    </source>
</evidence>
<dbReference type="Pfam" id="PF05099">
    <property type="entry name" value="TerB"/>
    <property type="match status" value="1"/>
</dbReference>
<dbReference type="InterPro" id="IPR029024">
    <property type="entry name" value="TerB-like"/>
</dbReference>
<organism evidence="2 3">
    <name type="scientific">Fontimonas thermophila</name>
    <dbReference type="NCBI Taxonomy" id="1076937"/>
    <lineage>
        <taxon>Bacteria</taxon>
        <taxon>Pseudomonadati</taxon>
        <taxon>Pseudomonadota</taxon>
        <taxon>Gammaproteobacteria</taxon>
        <taxon>Nevskiales</taxon>
        <taxon>Nevskiaceae</taxon>
        <taxon>Fontimonas</taxon>
    </lineage>
</organism>
<proteinExistence type="predicted"/>
<gene>
    <name evidence="2" type="ORF">SAMN04488120_105102</name>
</gene>
<name>A0A1I2J0T8_9GAMM</name>
<dbReference type="AlphaFoldDB" id="A0A1I2J0T8"/>
<dbReference type="CDD" id="cd07313">
    <property type="entry name" value="terB_like_2"/>
    <property type="match status" value="1"/>
</dbReference>
<feature type="domain" description="Co-chaperone DjlA N-terminal" evidence="1">
    <location>
        <begin position="22"/>
        <end position="138"/>
    </location>
</feature>
<dbReference type="Proteomes" id="UP000199771">
    <property type="component" value="Unassembled WGS sequence"/>
</dbReference>
<protein>
    <submittedName>
        <fullName evidence="2">Uncharacterized conserved protein, tellurite resistance protein B (TerB) family</fullName>
    </submittedName>
</protein>
<dbReference type="SUPFAM" id="SSF158682">
    <property type="entry name" value="TerB-like"/>
    <property type="match status" value="1"/>
</dbReference>
<evidence type="ECO:0000259" key="1">
    <source>
        <dbReference type="Pfam" id="PF05099"/>
    </source>
</evidence>
<accession>A0A1I2J0T8</accession>
<dbReference type="EMBL" id="FOOC01000005">
    <property type="protein sequence ID" value="SFF48069.1"/>
    <property type="molecule type" value="Genomic_DNA"/>
</dbReference>
<dbReference type="Gene3D" id="1.10.3680.10">
    <property type="entry name" value="TerB-like"/>
    <property type="match status" value="1"/>
</dbReference>
<evidence type="ECO:0000313" key="3">
    <source>
        <dbReference type="Proteomes" id="UP000199771"/>
    </source>
</evidence>
<reference evidence="2 3" key="1">
    <citation type="submission" date="2016-10" db="EMBL/GenBank/DDBJ databases">
        <authorList>
            <person name="de Groot N.N."/>
        </authorList>
    </citation>
    <scope>NUCLEOTIDE SEQUENCE [LARGE SCALE GENOMIC DNA]</scope>
    <source>
        <strain evidence="2 3">DSM 23609</strain>
    </source>
</reference>
<sequence>MLERLTRWWRQPAGAPEPARRQLAMAVLLVETARADFDAGPAERAAMCDQLVAALDLGRDEAEALVERAFVQSRQAVSLHEFLQTLNAELDAAAKRELIERLWQIAHADGSVDPREEACIRQLAGLLFVPHADFVRARLKAQAVEQGSG</sequence>
<dbReference type="RefSeq" id="WP_091533190.1">
    <property type="nucleotide sequence ID" value="NZ_FOOC01000005.1"/>
</dbReference>
<dbReference type="InterPro" id="IPR007791">
    <property type="entry name" value="DjlA_N"/>
</dbReference>
<keyword evidence="3" id="KW-1185">Reference proteome</keyword>
<dbReference type="STRING" id="1076937.SAMN04488120_105102"/>